<dbReference type="OrthoDB" id="3045089at2759"/>
<organism evidence="1 2">
    <name type="scientific">Corynespora cassiicola Philippines</name>
    <dbReference type="NCBI Taxonomy" id="1448308"/>
    <lineage>
        <taxon>Eukaryota</taxon>
        <taxon>Fungi</taxon>
        <taxon>Dikarya</taxon>
        <taxon>Ascomycota</taxon>
        <taxon>Pezizomycotina</taxon>
        <taxon>Dothideomycetes</taxon>
        <taxon>Pleosporomycetidae</taxon>
        <taxon>Pleosporales</taxon>
        <taxon>Corynesporascaceae</taxon>
        <taxon>Corynespora</taxon>
    </lineage>
</organism>
<sequence length="205" mass="22928">MPFGWSASDIACAIKTITSLVSSIRDVGGAREQFQELESELCGLEKSLDGIAALTRGSNPLPEIEALKFVAVSCVDTLQRFHKKIMPFEDSLARHSKQSAIKAAPRMVRWELLMRKELPEFRSYLVAHVGYLNLQLSTALMNTTSRTSKLIEAIKTQHETGIALIMQRIEETAVVREIPESYLKRIPLEGTLPTITSVDADDRVW</sequence>
<dbReference type="PANTHER" id="PTHR38886:SF1">
    <property type="entry name" value="NACHT-NTPASE AND P-LOOP NTPASES N-TERMINAL DOMAIN-CONTAINING PROTEIN"/>
    <property type="match status" value="1"/>
</dbReference>
<proteinExistence type="predicted"/>
<evidence type="ECO:0000313" key="2">
    <source>
        <dbReference type="Proteomes" id="UP000240883"/>
    </source>
</evidence>
<gene>
    <name evidence="1" type="ORF">BS50DRAFT_634893</name>
</gene>
<accession>A0A2T2NQJ4</accession>
<dbReference type="PANTHER" id="PTHR38886">
    <property type="entry name" value="SESA DOMAIN-CONTAINING PROTEIN"/>
    <property type="match status" value="1"/>
</dbReference>
<evidence type="ECO:0000313" key="1">
    <source>
        <dbReference type="EMBL" id="PSN67536.1"/>
    </source>
</evidence>
<keyword evidence="2" id="KW-1185">Reference proteome</keyword>
<name>A0A2T2NQJ4_CORCC</name>
<dbReference type="EMBL" id="KZ678135">
    <property type="protein sequence ID" value="PSN67536.1"/>
    <property type="molecule type" value="Genomic_DNA"/>
</dbReference>
<protein>
    <submittedName>
        <fullName evidence="1">Uncharacterized protein</fullName>
    </submittedName>
</protein>
<dbReference type="Proteomes" id="UP000240883">
    <property type="component" value="Unassembled WGS sequence"/>
</dbReference>
<reference evidence="1 2" key="1">
    <citation type="journal article" date="2018" name="Front. Microbiol.">
        <title>Genome-Wide Analysis of Corynespora cassiicola Leaf Fall Disease Putative Effectors.</title>
        <authorList>
            <person name="Lopez D."/>
            <person name="Ribeiro S."/>
            <person name="Label P."/>
            <person name="Fumanal B."/>
            <person name="Venisse J.S."/>
            <person name="Kohler A."/>
            <person name="de Oliveira R.R."/>
            <person name="Labutti K."/>
            <person name="Lipzen A."/>
            <person name="Lail K."/>
            <person name="Bauer D."/>
            <person name="Ohm R.A."/>
            <person name="Barry K.W."/>
            <person name="Spatafora J."/>
            <person name="Grigoriev I.V."/>
            <person name="Martin F.M."/>
            <person name="Pujade-Renaud V."/>
        </authorList>
    </citation>
    <scope>NUCLEOTIDE SEQUENCE [LARGE SCALE GENOMIC DNA]</scope>
    <source>
        <strain evidence="1 2">Philippines</strain>
    </source>
</reference>
<dbReference type="STRING" id="1448308.A0A2T2NQJ4"/>
<dbReference type="AlphaFoldDB" id="A0A2T2NQJ4"/>